<dbReference type="Pfam" id="PF04851">
    <property type="entry name" value="ResIII"/>
    <property type="match status" value="1"/>
</dbReference>
<dbReference type="GO" id="GO:0003724">
    <property type="term" value="F:RNA helicase activity"/>
    <property type="evidence" value="ECO:0007669"/>
    <property type="project" value="UniProtKB-EC"/>
</dbReference>
<organism evidence="7">
    <name type="scientific">bioreactor metagenome</name>
    <dbReference type="NCBI Taxonomy" id="1076179"/>
    <lineage>
        <taxon>unclassified sequences</taxon>
        <taxon>metagenomes</taxon>
        <taxon>ecological metagenomes</taxon>
    </lineage>
</organism>
<dbReference type="GO" id="GO:0003677">
    <property type="term" value="F:DNA binding"/>
    <property type="evidence" value="ECO:0007669"/>
    <property type="project" value="InterPro"/>
</dbReference>
<dbReference type="Gene3D" id="3.40.50.300">
    <property type="entry name" value="P-loop containing nucleotide triphosphate hydrolases"/>
    <property type="match status" value="2"/>
</dbReference>
<dbReference type="SMART" id="SM00490">
    <property type="entry name" value="HELICc"/>
    <property type="match status" value="1"/>
</dbReference>
<feature type="domain" description="Helicase ATP-binding" evidence="5">
    <location>
        <begin position="1"/>
        <end position="133"/>
    </location>
</feature>
<evidence type="ECO:0000259" key="6">
    <source>
        <dbReference type="PROSITE" id="PS51194"/>
    </source>
</evidence>
<dbReference type="InterPro" id="IPR027417">
    <property type="entry name" value="P-loop_NTPase"/>
</dbReference>
<dbReference type="InterPro" id="IPR050615">
    <property type="entry name" value="ATP-dep_DNA_Helicase"/>
</dbReference>
<dbReference type="AlphaFoldDB" id="A0A644YYQ6"/>
<feature type="domain" description="Helicase C-terminal" evidence="6">
    <location>
        <begin position="236"/>
        <end position="387"/>
    </location>
</feature>
<gene>
    <name evidence="7" type="primary">dbpA_22</name>
    <name evidence="7" type="ORF">SDC9_79538</name>
</gene>
<dbReference type="InterPro" id="IPR006935">
    <property type="entry name" value="Helicase/UvrB_N"/>
</dbReference>
<evidence type="ECO:0000313" key="7">
    <source>
        <dbReference type="EMBL" id="MPM32971.1"/>
    </source>
</evidence>
<dbReference type="PROSITE" id="PS51194">
    <property type="entry name" value="HELICASE_CTER"/>
    <property type="match status" value="1"/>
</dbReference>
<dbReference type="SUPFAM" id="SSF52540">
    <property type="entry name" value="P-loop containing nucleoside triphosphate hydrolases"/>
    <property type="match status" value="1"/>
</dbReference>
<dbReference type="GO" id="GO:0005524">
    <property type="term" value="F:ATP binding"/>
    <property type="evidence" value="ECO:0007669"/>
    <property type="project" value="UniProtKB-KW"/>
</dbReference>
<evidence type="ECO:0000256" key="3">
    <source>
        <dbReference type="ARBA" id="ARBA00022806"/>
    </source>
</evidence>
<dbReference type="GO" id="GO:0016787">
    <property type="term" value="F:hydrolase activity"/>
    <property type="evidence" value="ECO:0007669"/>
    <property type="project" value="UniProtKB-KW"/>
</dbReference>
<keyword evidence="3 7" id="KW-0347">Helicase</keyword>
<evidence type="ECO:0000256" key="2">
    <source>
        <dbReference type="ARBA" id="ARBA00022801"/>
    </source>
</evidence>
<keyword evidence="2 7" id="KW-0378">Hydrolase</keyword>
<evidence type="ECO:0000256" key="1">
    <source>
        <dbReference type="ARBA" id="ARBA00022741"/>
    </source>
</evidence>
<evidence type="ECO:0000259" key="5">
    <source>
        <dbReference type="PROSITE" id="PS51192"/>
    </source>
</evidence>
<evidence type="ECO:0000256" key="4">
    <source>
        <dbReference type="ARBA" id="ARBA00022840"/>
    </source>
</evidence>
<dbReference type="InterPro" id="IPR001650">
    <property type="entry name" value="Helicase_C-like"/>
</dbReference>
<dbReference type="EMBL" id="VSSQ01006517">
    <property type="protein sequence ID" value="MPM32971.1"/>
    <property type="molecule type" value="Genomic_DNA"/>
</dbReference>
<keyword evidence="4" id="KW-0067">ATP-binding</keyword>
<dbReference type="InterPro" id="IPR014001">
    <property type="entry name" value="Helicase_ATP-bd"/>
</dbReference>
<proteinExistence type="predicted"/>
<protein>
    <submittedName>
        <fullName evidence="7">ATP-dependent RNA helicase DbpA</fullName>
        <ecNumber evidence="7">3.6.4.13</ecNumber>
    </submittedName>
</protein>
<dbReference type="PANTHER" id="PTHR11274">
    <property type="entry name" value="RAD25/XP-B DNA REPAIR HELICASE"/>
    <property type="match status" value="1"/>
</dbReference>
<accession>A0A644YYQ6</accession>
<dbReference type="PANTHER" id="PTHR11274:SF0">
    <property type="entry name" value="GENERAL TRANSCRIPTION AND DNA REPAIR FACTOR IIH HELICASE SUBUNIT XPB"/>
    <property type="match status" value="1"/>
</dbReference>
<reference evidence="7" key="1">
    <citation type="submission" date="2019-08" db="EMBL/GenBank/DDBJ databases">
        <authorList>
            <person name="Kucharzyk K."/>
            <person name="Murdoch R.W."/>
            <person name="Higgins S."/>
            <person name="Loffler F."/>
        </authorList>
    </citation>
    <scope>NUCLEOTIDE SEQUENCE</scope>
</reference>
<comment type="caution">
    <text evidence="7">The sequence shown here is derived from an EMBL/GenBank/DDBJ whole genome shotgun (WGS) entry which is preliminary data.</text>
</comment>
<dbReference type="PROSITE" id="PS51192">
    <property type="entry name" value="HELICASE_ATP_BIND_1"/>
    <property type="match status" value="1"/>
</dbReference>
<sequence length="404" mass="47294">MLLIVVPQSEIAKQWKNDCFSVFGKSTQILMCSGFNPSWKKKIENKLYESAVEFKVIIAINNTFARDYFFDFISPYLKRITMIVDEVHEIGAPKAKEKLELLDKIPKRLGLSATPERMRDPEGNSAIARFFGNQVYYFSMREAIYPPSGDLKDRYLCPYRYFIHYSSLTPSELDRYRELSAEIKKYYSPDQNPESARAKKYDHLCRMRSMVIKGSEDRLKKLVDILYEYDSDLNPSVKDTYSKCIIYCNTVKESCRIYTMMRELDLNVVQYHNDIKNREKILEAFGTSTFFRYVISIGCLDQGVDLPVCDGAIILSSTSNERQYIQRRGRVLRTNNGKKRMAYIHDVVVTPYNYEDLVTEKQYLDDLESNMISKQIRRVETFIDDSDNSAECETKLLDLKRILW</sequence>
<dbReference type="EC" id="3.6.4.13" evidence="7"/>
<keyword evidence="1" id="KW-0547">Nucleotide-binding</keyword>
<name>A0A644YYQ6_9ZZZZ</name>
<dbReference type="Pfam" id="PF00271">
    <property type="entry name" value="Helicase_C"/>
    <property type="match status" value="1"/>
</dbReference>